<dbReference type="InterPro" id="IPR036388">
    <property type="entry name" value="WH-like_DNA-bd_sf"/>
</dbReference>
<dbReference type="SUPFAM" id="SSF53850">
    <property type="entry name" value="Periplasmic binding protein-like II"/>
    <property type="match status" value="1"/>
</dbReference>
<keyword evidence="2" id="KW-0805">Transcription regulation</keyword>
<protein>
    <submittedName>
        <fullName evidence="6">Hydrogen peroxide-inducible genes activator</fullName>
    </submittedName>
</protein>
<evidence type="ECO:0000256" key="3">
    <source>
        <dbReference type="ARBA" id="ARBA00023125"/>
    </source>
</evidence>
<keyword evidence="3" id="KW-0238">DNA-binding</keyword>
<dbReference type="AlphaFoldDB" id="A0A2R8C982"/>
<name>A0A2R8C982_9RHOB</name>
<evidence type="ECO:0000313" key="6">
    <source>
        <dbReference type="EMBL" id="SPJ28997.1"/>
    </source>
</evidence>
<proteinExistence type="inferred from homology"/>
<dbReference type="GO" id="GO:0003700">
    <property type="term" value="F:DNA-binding transcription factor activity"/>
    <property type="evidence" value="ECO:0007669"/>
    <property type="project" value="InterPro"/>
</dbReference>
<dbReference type="Proteomes" id="UP000244898">
    <property type="component" value="Unassembled WGS sequence"/>
</dbReference>
<dbReference type="Pfam" id="PF00126">
    <property type="entry name" value="HTH_1"/>
    <property type="match status" value="1"/>
</dbReference>
<evidence type="ECO:0000259" key="5">
    <source>
        <dbReference type="PROSITE" id="PS50931"/>
    </source>
</evidence>
<keyword evidence="4" id="KW-0804">Transcription</keyword>
<dbReference type="Gene3D" id="3.40.190.10">
    <property type="entry name" value="Periplasmic binding protein-like II"/>
    <property type="match status" value="2"/>
</dbReference>
<evidence type="ECO:0000256" key="2">
    <source>
        <dbReference type="ARBA" id="ARBA00023015"/>
    </source>
</evidence>
<feature type="domain" description="HTH lysR-type" evidence="5">
    <location>
        <begin position="1"/>
        <end position="58"/>
    </location>
</feature>
<dbReference type="InterPro" id="IPR005119">
    <property type="entry name" value="LysR_subst-bd"/>
</dbReference>
<evidence type="ECO:0000256" key="1">
    <source>
        <dbReference type="ARBA" id="ARBA00009437"/>
    </source>
</evidence>
<sequence length="295" mass="31966">MSIRSLRTLIAVHRHGSFRAASEAEHLTPSAVSHQMRNLEVSLGLELFDRTAKSPELTHTGLMFVGKAAAVVAAYDGLAERVRSNNELSGEITLGAVPTTLTGLVPIALSKLKSVHPNIHVRIVPGLTNQLLLQLDRGQIQAAIVSRPDILPSTLEFSEIVSEKLVLLVSENTPDLPPKDLLAASPFIRFTRDAVVGRQIETWLQRNGIEVRDAMELESLEAISSMVAADLGVSIIPDSHLAAYDHLRLKRIPLEQNGPKRIVGLASMSASPRTKMIDAVTTALLDAAGDQQVHF</sequence>
<dbReference type="InterPro" id="IPR000847">
    <property type="entry name" value="LysR_HTH_N"/>
</dbReference>
<dbReference type="SUPFAM" id="SSF46785">
    <property type="entry name" value="Winged helix' DNA-binding domain"/>
    <property type="match status" value="1"/>
</dbReference>
<dbReference type="GO" id="GO:0005829">
    <property type="term" value="C:cytosol"/>
    <property type="evidence" value="ECO:0007669"/>
    <property type="project" value="TreeGrafter"/>
</dbReference>
<organism evidence="6 7">
    <name type="scientific">Falsiruegeria mediterranea M17</name>
    <dbReference type="NCBI Taxonomy" id="1200281"/>
    <lineage>
        <taxon>Bacteria</taxon>
        <taxon>Pseudomonadati</taxon>
        <taxon>Pseudomonadota</taxon>
        <taxon>Alphaproteobacteria</taxon>
        <taxon>Rhodobacterales</taxon>
        <taxon>Roseobacteraceae</taxon>
        <taxon>Falsiruegeria</taxon>
    </lineage>
</organism>
<dbReference type="GO" id="GO:0003677">
    <property type="term" value="F:DNA binding"/>
    <property type="evidence" value="ECO:0007669"/>
    <property type="project" value="UniProtKB-KW"/>
</dbReference>
<dbReference type="OrthoDB" id="9811588at2"/>
<dbReference type="PANTHER" id="PTHR30419">
    <property type="entry name" value="HTH-TYPE TRANSCRIPTIONAL REGULATOR YBHD"/>
    <property type="match status" value="1"/>
</dbReference>
<dbReference type="Gene3D" id="1.10.10.10">
    <property type="entry name" value="Winged helix-like DNA-binding domain superfamily/Winged helix DNA-binding domain"/>
    <property type="match status" value="1"/>
</dbReference>
<gene>
    <name evidence="6" type="primary">oxyR_4</name>
    <name evidence="6" type="ORF">TRM7615_02507</name>
</gene>
<reference evidence="7" key="1">
    <citation type="submission" date="2018-03" db="EMBL/GenBank/DDBJ databases">
        <authorList>
            <person name="Rodrigo-Torres L."/>
            <person name="Arahal R. D."/>
            <person name="Lucena T."/>
        </authorList>
    </citation>
    <scope>NUCLEOTIDE SEQUENCE [LARGE SCALE GENOMIC DNA]</scope>
    <source>
        <strain evidence="7">CECT 7615</strain>
    </source>
</reference>
<dbReference type="EMBL" id="ONZG01000005">
    <property type="protein sequence ID" value="SPJ28997.1"/>
    <property type="molecule type" value="Genomic_DNA"/>
</dbReference>
<evidence type="ECO:0000313" key="7">
    <source>
        <dbReference type="Proteomes" id="UP000244898"/>
    </source>
</evidence>
<dbReference type="PROSITE" id="PS50931">
    <property type="entry name" value="HTH_LYSR"/>
    <property type="match status" value="1"/>
</dbReference>
<dbReference type="InterPro" id="IPR050950">
    <property type="entry name" value="HTH-type_LysR_regulators"/>
</dbReference>
<dbReference type="InterPro" id="IPR036390">
    <property type="entry name" value="WH_DNA-bd_sf"/>
</dbReference>
<keyword evidence="7" id="KW-1185">Reference proteome</keyword>
<accession>A0A2R8C982</accession>
<comment type="similarity">
    <text evidence="1">Belongs to the LysR transcriptional regulatory family.</text>
</comment>
<dbReference type="RefSeq" id="WP_108787910.1">
    <property type="nucleotide sequence ID" value="NZ_ONZG01000005.1"/>
</dbReference>
<dbReference type="Pfam" id="PF03466">
    <property type="entry name" value="LysR_substrate"/>
    <property type="match status" value="1"/>
</dbReference>
<evidence type="ECO:0000256" key="4">
    <source>
        <dbReference type="ARBA" id="ARBA00023163"/>
    </source>
</evidence>